<dbReference type="PANTHER" id="PTHR10778:SF4">
    <property type="entry name" value="NUCLEOTIDE SUGAR TRANSPORTER SLC35B4"/>
    <property type="match status" value="1"/>
</dbReference>
<keyword evidence="4 8" id="KW-0812">Transmembrane</keyword>
<evidence type="ECO:0000256" key="6">
    <source>
        <dbReference type="ARBA" id="ARBA00023136"/>
    </source>
</evidence>
<evidence type="ECO:0000256" key="7">
    <source>
        <dbReference type="SAM" id="MobiDB-lite"/>
    </source>
</evidence>
<evidence type="ECO:0000256" key="3">
    <source>
        <dbReference type="ARBA" id="ARBA00022597"/>
    </source>
</evidence>
<evidence type="ECO:0000256" key="4">
    <source>
        <dbReference type="ARBA" id="ARBA00022692"/>
    </source>
</evidence>
<dbReference type="NCBIfam" id="TIGR00803">
    <property type="entry name" value="nst"/>
    <property type="match status" value="1"/>
</dbReference>
<organism evidence="9 10">
    <name type="scientific">Fusarium falciforme</name>
    <dbReference type="NCBI Taxonomy" id="195108"/>
    <lineage>
        <taxon>Eukaryota</taxon>
        <taxon>Fungi</taxon>
        <taxon>Dikarya</taxon>
        <taxon>Ascomycota</taxon>
        <taxon>Pezizomycotina</taxon>
        <taxon>Sordariomycetes</taxon>
        <taxon>Hypocreomycetidae</taxon>
        <taxon>Hypocreales</taxon>
        <taxon>Nectriaceae</taxon>
        <taxon>Fusarium</taxon>
        <taxon>Fusarium solani species complex</taxon>
    </lineage>
</organism>
<feature type="transmembrane region" description="Helical" evidence="8">
    <location>
        <begin position="293"/>
        <end position="310"/>
    </location>
</feature>
<feature type="transmembrane region" description="Helical" evidence="8">
    <location>
        <begin position="260"/>
        <end position="281"/>
    </location>
</feature>
<dbReference type="PANTHER" id="PTHR10778">
    <property type="entry name" value="SOLUTE CARRIER FAMILY 35 MEMBER B"/>
    <property type="match status" value="1"/>
</dbReference>
<feature type="transmembrane region" description="Helical" evidence="8">
    <location>
        <begin position="330"/>
        <end position="348"/>
    </location>
</feature>
<gene>
    <name evidence="9" type="primary">YEA4</name>
    <name evidence="9" type="ORF">NW755_001158</name>
</gene>
<evidence type="ECO:0000256" key="8">
    <source>
        <dbReference type="SAM" id="Phobius"/>
    </source>
</evidence>
<dbReference type="Proteomes" id="UP001152087">
    <property type="component" value="Unassembled WGS sequence"/>
</dbReference>
<feature type="transmembrane region" description="Helical" evidence="8">
    <location>
        <begin position="170"/>
        <end position="188"/>
    </location>
</feature>
<feature type="transmembrane region" description="Helical" evidence="8">
    <location>
        <begin position="222"/>
        <end position="240"/>
    </location>
</feature>
<dbReference type="GO" id="GO:0005789">
    <property type="term" value="C:endoplasmic reticulum membrane"/>
    <property type="evidence" value="ECO:0007669"/>
    <property type="project" value="TreeGrafter"/>
</dbReference>
<evidence type="ECO:0000256" key="1">
    <source>
        <dbReference type="ARBA" id="ARBA00004127"/>
    </source>
</evidence>
<comment type="subcellular location">
    <subcellularLocation>
        <location evidence="1">Endomembrane system</location>
        <topology evidence="1">Multi-pass membrane protein</topology>
    </subcellularLocation>
</comment>
<reference evidence="9" key="1">
    <citation type="submission" date="2022-09" db="EMBL/GenBank/DDBJ databases">
        <title>Fusarium specimens isolated from Avocado Roots.</title>
        <authorList>
            <person name="Stajich J."/>
            <person name="Roper C."/>
            <person name="Heimlech-Rivalta G."/>
        </authorList>
    </citation>
    <scope>NUCLEOTIDE SEQUENCE</scope>
    <source>
        <strain evidence="9">A02</strain>
    </source>
</reference>
<feature type="transmembrane region" description="Helical" evidence="8">
    <location>
        <begin position="391"/>
        <end position="416"/>
    </location>
</feature>
<keyword evidence="2" id="KW-0813">Transport</keyword>
<evidence type="ECO:0000256" key="2">
    <source>
        <dbReference type="ARBA" id="ARBA00022448"/>
    </source>
</evidence>
<protein>
    <submittedName>
        <fullName evidence="9">Golgi uridine diphosphate-N- acetylglucosamine transporter</fullName>
    </submittedName>
</protein>
<accession>A0A9W8RH82</accession>
<keyword evidence="3" id="KW-0762">Sugar transport</keyword>
<dbReference type="InterPro" id="IPR013657">
    <property type="entry name" value="SCL35B1-4/HUT1"/>
</dbReference>
<evidence type="ECO:0000313" key="10">
    <source>
        <dbReference type="Proteomes" id="UP001152087"/>
    </source>
</evidence>
<dbReference type="GO" id="GO:0005464">
    <property type="term" value="F:UDP-xylose transmembrane transporter activity"/>
    <property type="evidence" value="ECO:0007669"/>
    <property type="project" value="TreeGrafter"/>
</dbReference>
<sequence>MKTQGRHRQSTESLPACSQHPRRKPDLYFYLPPLPMPMDQKSSLMSSHILRKRTPDMTALQGSSRRGTASREPSDSEKASASSVAHRFASMMASEVGPSLLTVAVMLCLIFGGCCSNVYALEAIVNFEPSSGTLLTFVQFIFVAVTGFIAQFDKNSRFFIAPNKVPLSRWMVNIVLFFTINVLNNHAFSYDISVPVHIILRSGGSITTMAAGYLYGKRYSRTQVVAVVLLTLGVILAAWSDAQAKGKGVEESSGRPAFSTGLVILFVAQVLSAIMGLYTEATYAKYGPQWRENLFYSHALSLPLFLPFAPSMARTFAHLMSSTPMQLPSLLSIATTSFPVPSQVFYLITNVLTQYACIRGVNLLAAVSTALTVTIILNIRKLVSLLLSIWLFGNTLAPGTLVGAIIVFSAGGLYSVGSRKKPEVEKTPQERPEKAS</sequence>
<comment type="caution">
    <text evidence="9">The sequence shown here is derived from an EMBL/GenBank/DDBJ whole genome shotgun (WGS) entry which is preliminary data.</text>
</comment>
<name>A0A9W8RH82_9HYPO</name>
<feature type="region of interest" description="Disordered" evidence="7">
    <location>
        <begin position="1"/>
        <end position="23"/>
    </location>
</feature>
<feature type="transmembrane region" description="Helical" evidence="8">
    <location>
        <begin position="132"/>
        <end position="150"/>
    </location>
</feature>
<feature type="transmembrane region" description="Helical" evidence="8">
    <location>
        <begin position="100"/>
        <end position="120"/>
    </location>
</feature>
<keyword evidence="5 8" id="KW-1133">Transmembrane helix</keyword>
<evidence type="ECO:0000313" key="9">
    <source>
        <dbReference type="EMBL" id="KAJ4196372.1"/>
    </source>
</evidence>
<dbReference type="AlphaFoldDB" id="A0A9W8RH82"/>
<proteinExistence type="predicted"/>
<dbReference type="GO" id="GO:0000139">
    <property type="term" value="C:Golgi membrane"/>
    <property type="evidence" value="ECO:0007669"/>
    <property type="project" value="TreeGrafter"/>
</dbReference>
<keyword evidence="10" id="KW-1185">Reference proteome</keyword>
<feature type="transmembrane region" description="Helical" evidence="8">
    <location>
        <begin position="360"/>
        <end position="379"/>
    </location>
</feature>
<dbReference type="Pfam" id="PF08449">
    <property type="entry name" value="UAA"/>
    <property type="match status" value="1"/>
</dbReference>
<feature type="region of interest" description="Disordered" evidence="7">
    <location>
        <begin position="55"/>
        <end position="77"/>
    </location>
</feature>
<evidence type="ECO:0000256" key="5">
    <source>
        <dbReference type="ARBA" id="ARBA00022989"/>
    </source>
</evidence>
<feature type="transmembrane region" description="Helical" evidence="8">
    <location>
        <begin position="194"/>
        <end position="215"/>
    </location>
</feature>
<dbReference type="GO" id="GO:0005462">
    <property type="term" value="F:UDP-N-acetylglucosamine transmembrane transporter activity"/>
    <property type="evidence" value="ECO:0007669"/>
    <property type="project" value="TreeGrafter"/>
</dbReference>
<dbReference type="EMBL" id="JAOQAV010000002">
    <property type="protein sequence ID" value="KAJ4196372.1"/>
    <property type="molecule type" value="Genomic_DNA"/>
</dbReference>
<keyword evidence="6 8" id="KW-0472">Membrane</keyword>